<feature type="non-terminal residue" evidence="1">
    <location>
        <position position="1"/>
    </location>
</feature>
<evidence type="ECO:0000313" key="2">
    <source>
        <dbReference type="Proteomes" id="UP001152795"/>
    </source>
</evidence>
<comment type="caution">
    <text evidence="1">The sequence shown here is derived from an EMBL/GenBank/DDBJ whole genome shotgun (WGS) entry which is preliminary data.</text>
</comment>
<proteinExistence type="predicted"/>
<evidence type="ECO:0000313" key="1">
    <source>
        <dbReference type="EMBL" id="CAB4017459.1"/>
    </source>
</evidence>
<dbReference type="OrthoDB" id="5987693at2759"/>
<reference evidence="1" key="1">
    <citation type="submission" date="2020-04" db="EMBL/GenBank/DDBJ databases">
        <authorList>
            <person name="Alioto T."/>
            <person name="Alioto T."/>
            <person name="Gomez Garrido J."/>
        </authorList>
    </citation>
    <scope>NUCLEOTIDE SEQUENCE</scope>
    <source>
        <strain evidence="1">A484AB</strain>
    </source>
</reference>
<dbReference type="EMBL" id="CACRXK020009556">
    <property type="protein sequence ID" value="CAB4017459.1"/>
    <property type="molecule type" value="Genomic_DNA"/>
</dbReference>
<dbReference type="AlphaFoldDB" id="A0A6S7IKB9"/>
<organism evidence="1 2">
    <name type="scientific">Paramuricea clavata</name>
    <name type="common">Red gorgonian</name>
    <name type="synonym">Violescent sea-whip</name>
    <dbReference type="NCBI Taxonomy" id="317549"/>
    <lineage>
        <taxon>Eukaryota</taxon>
        <taxon>Metazoa</taxon>
        <taxon>Cnidaria</taxon>
        <taxon>Anthozoa</taxon>
        <taxon>Octocorallia</taxon>
        <taxon>Malacalcyonacea</taxon>
        <taxon>Plexauridae</taxon>
        <taxon>Paramuricea</taxon>
    </lineage>
</organism>
<protein>
    <submittedName>
        <fullName evidence="1">Uncharacterized protein</fullName>
    </submittedName>
</protein>
<sequence length="280" mass="31477">MLTVNWPTLEGLNKDQRVFGHLVLIPFVECPRSPGGIEAQVAKNKVDNNLKRASGALGMMVGLTMSVEQLCHTRSKELQLVIARDIPNMDDRCRKNYSLLISFAEMVFEMADIDMLGPEKAYSFFKDTIVPHSVLKFQETRDNIPSYCTDDTGEPIIVNVIMKCITEYEFSKAQMLTCVNPNIIFKQNDSEPKVKGEAVALKWLFALISDNGMAPPSEGHVRQEIHALEIGIAKDKKQFFNKYANGNKISRSLDGVEVQSKMRGDKAFSVLSRKLGNIFR</sequence>
<name>A0A6S7IKB9_PARCT</name>
<keyword evidence="2" id="KW-1185">Reference proteome</keyword>
<accession>A0A6S7IKB9</accession>
<dbReference type="Proteomes" id="UP001152795">
    <property type="component" value="Unassembled WGS sequence"/>
</dbReference>
<gene>
    <name evidence="1" type="ORF">PACLA_8A062696</name>
</gene>